<name>A0A0R2G008_9LACO</name>
<feature type="binding site" evidence="7">
    <location>
        <position position="52"/>
    </location>
    <ligand>
        <name>S-adenosyl-L-methionine</name>
        <dbReference type="ChEBI" id="CHEBI:59789"/>
    </ligand>
</feature>
<feature type="binding site" evidence="7">
    <location>
        <begin position="33"/>
        <end position="35"/>
    </location>
    <ligand>
        <name>S-adenosyl-L-methionine</name>
        <dbReference type="ChEBI" id="CHEBI:59789"/>
    </ligand>
</feature>
<dbReference type="PATRIC" id="fig|81857.3.peg.247"/>
<feature type="binding site" evidence="7">
    <location>
        <position position="109"/>
    </location>
    <ligand>
        <name>S-adenosyl-L-methionine</name>
        <dbReference type="ChEBI" id="CHEBI:59789"/>
    </ligand>
</feature>
<dbReference type="Proteomes" id="UP000051645">
    <property type="component" value="Unassembled WGS sequence"/>
</dbReference>
<comment type="caution">
    <text evidence="10">The sequence shown here is derived from an EMBL/GenBank/DDBJ whole genome shotgun (WGS) entry which is preliminary data.</text>
</comment>
<feature type="region of interest" description="Disordered" evidence="8">
    <location>
        <begin position="288"/>
        <end position="315"/>
    </location>
</feature>
<dbReference type="InterPro" id="IPR002903">
    <property type="entry name" value="RsmH"/>
</dbReference>
<keyword evidence="11" id="KW-1185">Reference proteome</keyword>
<proteinExistence type="inferred from homology"/>
<keyword evidence="4 7" id="KW-0489">Methyltransferase</keyword>
<keyword evidence="6 7" id="KW-0949">S-adenosyl-L-methionine</keyword>
<dbReference type="PANTHER" id="PTHR11265">
    <property type="entry name" value="S-ADENOSYL-METHYLTRANSFERASE MRAW"/>
    <property type="match status" value="1"/>
</dbReference>
<keyword evidence="5 7" id="KW-0808">Transferase</keyword>
<dbReference type="RefSeq" id="WP_057768707.1">
    <property type="nucleotide sequence ID" value="NZ_JQAT01000001.1"/>
</dbReference>
<accession>A0A0R2G008</accession>
<sequence length="315" mass="35150">MAYTHETVLLAETVDGLNVKPDGIYVDATLGLGGHSEYLAKQLTTGHLYSFDQDQKAIDSSAQRLQPEIAAGTVTLIHDNFRNLKAALAQQGVTALDGILYDLGVSSPQFDDASRGFSYRFEAPLDMRMNQEQELTAYEVVNKWSYQDLVRIFYRYSDEKFAKPIARKIERERAKAPIETTTQLAALVKSAIPAAARRTGGFPAKRVFQAVRIAVNDELGAIEDSLEEAIDLLKLGGRISVITFQPQEDRITKHIFKEHASMPDVPQGLPVIPKDQLPELKIITKKPILPSETETEKNHRAHSARLRIAEKVNQK</sequence>
<dbReference type="NCBIfam" id="TIGR00006">
    <property type="entry name" value="16S rRNA (cytosine(1402)-N(4))-methyltransferase RsmH"/>
    <property type="match status" value="1"/>
</dbReference>
<dbReference type="SUPFAM" id="SSF53335">
    <property type="entry name" value="S-adenosyl-L-methionine-dependent methyltransferases"/>
    <property type="match status" value="1"/>
</dbReference>
<evidence type="ECO:0000313" key="11">
    <source>
        <dbReference type="Proteomes" id="UP000051645"/>
    </source>
</evidence>
<dbReference type="GO" id="GO:0005737">
    <property type="term" value="C:cytoplasm"/>
    <property type="evidence" value="ECO:0007669"/>
    <property type="project" value="UniProtKB-SubCell"/>
</dbReference>
<comment type="function">
    <text evidence="7">Specifically methylates the N4 position of cytidine in position 1402 (C1402) of 16S rRNA.</text>
</comment>
<comment type="catalytic activity">
    <reaction evidence="7">
        <text>cytidine(1402) in 16S rRNA + S-adenosyl-L-methionine = N(4)-methylcytidine(1402) in 16S rRNA + S-adenosyl-L-homocysteine + H(+)</text>
        <dbReference type="Rhea" id="RHEA:42928"/>
        <dbReference type="Rhea" id="RHEA-COMP:10286"/>
        <dbReference type="Rhea" id="RHEA-COMP:10287"/>
        <dbReference type="ChEBI" id="CHEBI:15378"/>
        <dbReference type="ChEBI" id="CHEBI:57856"/>
        <dbReference type="ChEBI" id="CHEBI:59789"/>
        <dbReference type="ChEBI" id="CHEBI:74506"/>
        <dbReference type="ChEBI" id="CHEBI:82748"/>
        <dbReference type="EC" id="2.1.1.199"/>
    </reaction>
</comment>
<dbReference type="FunFam" id="1.10.150.170:FF:000001">
    <property type="entry name" value="Ribosomal RNA small subunit methyltransferase H"/>
    <property type="match status" value="1"/>
</dbReference>
<dbReference type="GO" id="GO:0071424">
    <property type="term" value="F:rRNA (cytosine-N4-)-methyltransferase activity"/>
    <property type="evidence" value="ECO:0007669"/>
    <property type="project" value="UniProtKB-UniRule"/>
</dbReference>
<reference evidence="11 12" key="1">
    <citation type="journal article" date="2015" name="Genome Announc.">
        <title>Expanding the biotechnology potential of lactobacilli through comparative genomics of 213 strains and associated genera.</title>
        <authorList>
            <person name="Sun Z."/>
            <person name="Harris H.M."/>
            <person name="McCann A."/>
            <person name="Guo C."/>
            <person name="Argimon S."/>
            <person name="Zhang W."/>
            <person name="Yang X."/>
            <person name="Jeffery I.B."/>
            <person name="Cooney J.C."/>
            <person name="Kagawa T.F."/>
            <person name="Liu W."/>
            <person name="Song Y."/>
            <person name="Salvetti E."/>
            <person name="Wrobel A."/>
            <person name="Rasinkangas P."/>
            <person name="Parkhill J."/>
            <person name="Rea M.C."/>
            <person name="O'Sullivan O."/>
            <person name="Ritari J."/>
            <person name="Douillard F.P."/>
            <person name="Paul Ross R."/>
            <person name="Yang R."/>
            <person name="Briner A.E."/>
            <person name="Felis G.E."/>
            <person name="de Vos W.M."/>
            <person name="Barrangou R."/>
            <person name="Klaenhammer T.R."/>
            <person name="Caufield P.W."/>
            <person name="Cui Y."/>
            <person name="Zhang H."/>
            <person name="O'Toole P.W."/>
        </authorList>
    </citation>
    <scope>NUCLEOTIDE SEQUENCE [LARGE SCALE GENOMIC DNA]</scope>
    <source>
        <strain evidence="9 12">ATCC BAA-66</strain>
        <strain evidence="10 11">DSM 13344</strain>
    </source>
</reference>
<organism evidence="10 11">
    <name type="scientific">Lactobacillus selangorensis</name>
    <dbReference type="NCBI Taxonomy" id="81857"/>
    <lineage>
        <taxon>Bacteria</taxon>
        <taxon>Bacillati</taxon>
        <taxon>Bacillota</taxon>
        <taxon>Bacilli</taxon>
        <taxon>Lactobacillales</taxon>
        <taxon>Lactobacillaceae</taxon>
        <taxon>Lactobacillus</taxon>
    </lineage>
</organism>
<gene>
    <name evidence="7" type="primary">rsmH</name>
    <name evidence="9" type="ORF">IV38_GL000241</name>
    <name evidence="10" type="ORF">IV40_GL000428</name>
</gene>
<evidence type="ECO:0000313" key="10">
    <source>
        <dbReference type="EMBL" id="KRN34114.1"/>
    </source>
</evidence>
<evidence type="ECO:0000256" key="5">
    <source>
        <dbReference type="ARBA" id="ARBA00022679"/>
    </source>
</evidence>
<keyword evidence="3 7" id="KW-0698">rRNA processing</keyword>
<dbReference type="SUPFAM" id="SSF81799">
    <property type="entry name" value="Putative methyltransferase TM0872, insert domain"/>
    <property type="match status" value="1"/>
</dbReference>
<evidence type="ECO:0000256" key="4">
    <source>
        <dbReference type="ARBA" id="ARBA00022603"/>
    </source>
</evidence>
<feature type="binding site" evidence="7">
    <location>
        <position position="81"/>
    </location>
    <ligand>
        <name>S-adenosyl-L-methionine</name>
        <dbReference type="ChEBI" id="CHEBI:59789"/>
    </ligand>
</feature>
<dbReference type="OrthoDB" id="9806637at2"/>
<evidence type="ECO:0000313" key="9">
    <source>
        <dbReference type="EMBL" id="KRN29357.1"/>
    </source>
</evidence>
<comment type="subcellular location">
    <subcellularLocation>
        <location evidence="7">Cytoplasm</location>
    </subcellularLocation>
</comment>
<dbReference type="InterPro" id="IPR023397">
    <property type="entry name" value="SAM-dep_MeTrfase_MraW_recog"/>
</dbReference>
<keyword evidence="2 7" id="KW-0963">Cytoplasm</keyword>
<dbReference type="AlphaFoldDB" id="A0A0R2G008"/>
<dbReference type="Gene3D" id="1.10.150.170">
    <property type="entry name" value="Putative methyltransferase TM0872, insert domain"/>
    <property type="match status" value="1"/>
</dbReference>
<evidence type="ECO:0000256" key="1">
    <source>
        <dbReference type="ARBA" id="ARBA00010396"/>
    </source>
</evidence>
<evidence type="ECO:0000256" key="7">
    <source>
        <dbReference type="HAMAP-Rule" id="MF_01007"/>
    </source>
</evidence>
<protein>
    <recommendedName>
        <fullName evidence="7">Ribosomal RNA small subunit methyltransferase H</fullName>
        <ecNumber evidence="7">2.1.1.199</ecNumber>
    </recommendedName>
    <alternativeName>
        <fullName evidence="7">16S rRNA m(4)C1402 methyltransferase</fullName>
    </alternativeName>
    <alternativeName>
        <fullName evidence="7">rRNA (cytosine-N(4)-)-methyltransferase RsmH</fullName>
    </alternativeName>
</protein>
<feature type="binding site" evidence="7">
    <location>
        <position position="102"/>
    </location>
    <ligand>
        <name>S-adenosyl-L-methionine</name>
        <dbReference type="ChEBI" id="CHEBI:59789"/>
    </ligand>
</feature>
<comment type="similarity">
    <text evidence="1 7">Belongs to the methyltransferase superfamily. RsmH family.</text>
</comment>
<evidence type="ECO:0000313" key="12">
    <source>
        <dbReference type="Proteomes" id="UP000051751"/>
    </source>
</evidence>
<evidence type="ECO:0000256" key="6">
    <source>
        <dbReference type="ARBA" id="ARBA00022691"/>
    </source>
</evidence>
<dbReference type="InterPro" id="IPR029063">
    <property type="entry name" value="SAM-dependent_MTases_sf"/>
</dbReference>
<dbReference type="EMBL" id="JQAT01000001">
    <property type="protein sequence ID" value="KRN29357.1"/>
    <property type="molecule type" value="Genomic_DNA"/>
</dbReference>
<dbReference type="HAMAP" id="MF_01007">
    <property type="entry name" value="16SrRNA_methyltr_H"/>
    <property type="match status" value="1"/>
</dbReference>
<dbReference type="STRING" id="81857.IV38_GL000241"/>
<dbReference type="Gene3D" id="3.40.50.150">
    <property type="entry name" value="Vaccinia Virus protein VP39"/>
    <property type="match status" value="1"/>
</dbReference>
<dbReference type="Pfam" id="PF01795">
    <property type="entry name" value="Methyltransf_5"/>
    <property type="match status" value="1"/>
</dbReference>
<evidence type="ECO:0000256" key="8">
    <source>
        <dbReference type="SAM" id="MobiDB-lite"/>
    </source>
</evidence>
<evidence type="ECO:0000256" key="3">
    <source>
        <dbReference type="ARBA" id="ARBA00022552"/>
    </source>
</evidence>
<dbReference type="PIRSF" id="PIRSF004486">
    <property type="entry name" value="MraW"/>
    <property type="match status" value="1"/>
</dbReference>
<dbReference type="EC" id="2.1.1.199" evidence="7"/>
<dbReference type="Proteomes" id="UP000051751">
    <property type="component" value="Unassembled WGS sequence"/>
</dbReference>
<dbReference type="EMBL" id="JQAZ01000001">
    <property type="protein sequence ID" value="KRN34114.1"/>
    <property type="molecule type" value="Genomic_DNA"/>
</dbReference>
<dbReference type="PANTHER" id="PTHR11265:SF0">
    <property type="entry name" value="12S RRNA N4-METHYLCYTIDINE METHYLTRANSFERASE"/>
    <property type="match status" value="1"/>
</dbReference>
<evidence type="ECO:0000256" key="2">
    <source>
        <dbReference type="ARBA" id="ARBA00022490"/>
    </source>
</evidence>
<dbReference type="GO" id="GO:0070475">
    <property type="term" value="P:rRNA base methylation"/>
    <property type="evidence" value="ECO:0007669"/>
    <property type="project" value="UniProtKB-UniRule"/>
</dbReference>